<reference evidence="3" key="1">
    <citation type="journal article" date="2005" name="Science">
        <title>Life at depth: Photobacterium profundum genome sequence and expression analysis.</title>
        <authorList>
            <person name="Vezzi A."/>
            <person name="Campanaro S."/>
            <person name="D'Angelo M."/>
            <person name="Simonato F."/>
            <person name="Vitulo N."/>
            <person name="Lauro F.M."/>
            <person name="Cestaro A."/>
            <person name="Malacrida G."/>
            <person name="Simionati B."/>
            <person name="Cannata N."/>
            <person name="Romualdi C."/>
            <person name="Bartlett D.H."/>
            <person name="Valle G."/>
        </authorList>
    </citation>
    <scope>NUCLEOTIDE SEQUENCE [LARGE SCALE GENOMIC DNA]</scope>
    <source>
        <strain evidence="3">ATCC BAA-1253 / SS9</strain>
    </source>
</reference>
<organism evidence="2 3">
    <name type="scientific">Photobacterium profundum (strain SS9)</name>
    <dbReference type="NCBI Taxonomy" id="298386"/>
    <lineage>
        <taxon>Bacteria</taxon>
        <taxon>Pseudomonadati</taxon>
        <taxon>Pseudomonadota</taxon>
        <taxon>Gammaproteobacteria</taxon>
        <taxon>Vibrionales</taxon>
        <taxon>Vibrionaceae</taxon>
        <taxon>Photobacterium</taxon>
    </lineage>
</organism>
<name>Q6LSM6_PHOPR</name>
<evidence type="ECO:0000313" key="2">
    <source>
        <dbReference type="EMBL" id="CAG19700.1"/>
    </source>
</evidence>
<dbReference type="Proteomes" id="UP000000593">
    <property type="component" value="Chromosome 1"/>
</dbReference>
<dbReference type="STRING" id="298386.PBPRA1289"/>
<sequence length="148" mass="16892">MRFFIVLFCVLSPMSLNAKSDIGIYNSYTLFKEAVKMGNYDLLTSYLTAENIKYLNTNGGVNKFNDVFPLLSSFPFIIKNEINNYQLVEGDKGCITVNGLDEFSEPTAINVEYKKESSSWKLDYIHVEYLSSKDEFSKKASCPQRYAP</sequence>
<dbReference type="KEGG" id="ppr:PBPRA1289"/>
<evidence type="ECO:0000313" key="3">
    <source>
        <dbReference type="Proteomes" id="UP000000593"/>
    </source>
</evidence>
<feature type="signal peptide" evidence="1">
    <location>
        <begin position="1"/>
        <end position="18"/>
    </location>
</feature>
<accession>Q6LSM6</accession>
<dbReference type="RefSeq" id="WP_011218029.1">
    <property type="nucleotide sequence ID" value="NC_006370.1"/>
</dbReference>
<gene>
    <name evidence="2" type="ordered locus">PBPRA1289</name>
</gene>
<keyword evidence="1" id="KW-0732">Signal</keyword>
<dbReference type="AlphaFoldDB" id="Q6LSM6"/>
<dbReference type="EMBL" id="CR378667">
    <property type="protein sequence ID" value="CAG19700.1"/>
    <property type="molecule type" value="Genomic_DNA"/>
</dbReference>
<protein>
    <recommendedName>
        <fullName evidence="4">DUF3828 domain-containing protein</fullName>
    </recommendedName>
</protein>
<dbReference type="eggNOG" id="ENOG5030SM4">
    <property type="taxonomic scope" value="Bacteria"/>
</dbReference>
<dbReference type="HOGENOM" id="CLU_149391_0_0_6"/>
<evidence type="ECO:0000256" key="1">
    <source>
        <dbReference type="SAM" id="SignalP"/>
    </source>
</evidence>
<evidence type="ECO:0008006" key="4">
    <source>
        <dbReference type="Google" id="ProtNLM"/>
    </source>
</evidence>
<proteinExistence type="predicted"/>
<keyword evidence="3" id="KW-1185">Reference proteome</keyword>
<feature type="chain" id="PRO_5004277128" description="DUF3828 domain-containing protein" evidence="1">
    <location>
        <begin position="19"/>
        <end position="148"/>
    </location>
</feature>